<accession>A0AAV1GU36</accession>
<dbReference type="Proteomes" id="UP001178508">
    <property type="component" value="Chromosome 17"/>
</dbReference>
<dbReference type="EMBL" id="OY660880">
    <property type="protein sequence ID" value="CAJ1077058.1"/>
    <property type="molecule type" value="Genomic_DNA"/>
</dbReference>
<evidence type="ECO:0000313" key="2">
    <source>
        <dbReference type="Proteomes" id="UP001178508"/>
    </source>
</evidence>
<gene>
    <name evidence="1" type="ORF">XNOV1_A027412</name>
</gene>
<evidence type="ECO:0000313" key="1">
    <source>
        <dbReference type="EMBL" id="CAJ1077058.1"/>
    </source>
</evidence>
<sequence>MRCELYEGGVNPSEPCFHSLQELNAPASSAAFPSRVSPDNLPVFSPRRSALNLRSPTLRRMSLCRSLQHENTSEDSEVMALINQHACDKRRSEVDVCAGGGGYLAVRRAEFSSEGLRF</sequence>
<dbReference type="AlphaFoldDB" id="A0AAV1GU36"/>
<name>A0AAV1GU36_XYRNO</name>
<keyword evidence="2" id="KW-1185">Reference proteome</keyword>
<reference evidence="1" key="1">
    <citation type="submission" date="2023-08" db="EMBL/GenBank/DDBJ databases">
        <authorList>
            <person name="Alioto T."/>
            <person name="Alioto T."/>
            <person name="Gomez Garrido J."/>
        </authorList>
    </citation>
    <scope>NUCLEOTIDE SEQUENCE</scope>
</reference>
<proteinExistence type="predicted"/>
<organism evidence="1 2">
    <name type="scientific">Xyrichtys novacula</name>
    <name type="common">Pearly razorfish</name>
    <name type="synonym">Hemipteronotus novacula</name>
    <dbReference type="NCBI Taxonomy" id="13765"/>
    <lineage>
        <taxon>Eukaryota</taxon>
        <taxon>Metazoa</taxon>
        <taxon>Chordata</taxon>
        <taxon>Craniata</taxon>
        <taxon>Vertebrata</taxon>
        <taxon>Euteleostomi</taxon>
        <taxon>Actinopterygii</taxon>
        <taxon>Neopterygii</taxon>
        <taxon>Teleostei</taxon>
        <taxon>Neoteleostei</taxon>
        <taxon>Acanthomorphata</taxon>
        <taxon>Eupercaria</taxon>
        <taxon>Labriformes</taxon>
        <taxon>Labridae</taxon>
        <taxon>Xyrichtys</taxon>
    </lineage>
</organism>
<protein>
    <submittedName>
        <fullName evidence="1">Uncharacterized protein</fullName>
    </submittedName>
</protein>